<dbReference type="GO" id="GO:0019288">
    <property type="term" value="P:isopentenyl diphosphate biosynthetic process, methylerythritol 4-phosphate pathway"/>
    <property type="evidence" value="ECO:0007669"/>
    <property type="project" value="UniProtKB-UniRule"/>
</dbReference>
<evidence type="ECO:0000259" key="9">
    <source>
        <dbReference type="Pfam" id="PF02542"/>
    </source>
</evidence>
<feature type="binding site" evidence="7">
    <location>
        <position position="145"/>
    </location>
    <ligand>
        <name>4-CDP-2-C-methyl-D-erythritol 2-phosphate</name>
        <dbReference type="ChEBI" id="CHEBI:57919"/>
    </ligand>
</feature>
<keyword evidence="6 7" id="KW-0456">Lyase</keyword>
<dbReference type="EMBL" id="ASJR01000001">
    <property type="protein sequence ID" value="ERP39349.1"/>
    <property type="molecule type" value="Genomic_DNA"/>
</dbReference>
<organism evidence="10 11">
    <name type="scientific">Chitinivibrio alkaliphilus ACht1</name>
    <dbReference type="NCBI Taxonomy" id="1313304"/>
    <lineage>
        <taxon>Bacteria</taxon>
        <taxon>Pseudomonadati</taxon>
        <taxon>Fibrobacterota</taxon>
        <taxon>Chitinivibrionia</taxon>
        <taxon>Chitinivibrionales</taxon>
        <taxon>Chitinivibrionaceae</taxon>
        <taxon>Chitinivibrio</taxon>
    </lineage>
</organism>
<feature type="binding site" evidence="7">
    <location>
        <position position="11"/>
    </location>
    <ligand>
        <name>a divalent metal cation</name>
        <dbReference type="ChEBI" id="CHEBI:60240"/>
    </ligand>
</feature>
<dbReference type="InterPro" id="IPR036571">
    <property type="entry name" value="MECDP_synthase_sf"/>
</dbReference>
<keyword evidence="11" id="KW-1185">Reference proteome</keyword>
<evidence type="ECO:0000313" key="10">
    <source>
        <dbReference type="EMBL" id="ERP39349.1"/>
    </source>
</evidence>
<evidence type="ECO:0000313" key="11">
    <source>
        <dbReference type="Proteomes" id="UP000017148"/>
    </source>
</evidence>
<dbReference type="InterPro" id="IPR020555">
    <property type="entry name" value="MECDP_synthase_CS"/>
</dbReference>
<comment type="catalytic activity">
    <reaction evidence="1 7 8">
        <text>4-CDP-2-C-methyl-D-erythritol 2-phosphate = 2-C-methyl-D-erythritol 2,4-cyclic diphosphate + CMP</text>
        <dbReference type="Rhea" id="RHEA:23864"/>
        <dbReference type="ChEBI" id="CHEBI:57919"/>
        <dbReference type="ChEBI" id="CHEBI:58483"/>
        <dbReference type="ChEBI" id="CHEBI:60377"/>
        <dbReference type="EC" id="4.6.1.12"/>
    </reaction>
</comment>
<evidence type="ECO:0000256" key="6">
    <source>
        <dbReference type="ARBA" id="ARBA00023239"/>
    </source>
</evidence>
<dbReference type="Gene3D" id="3.30.1330.50">
    <property type="entry name" value="2-C-methyl-D-erythritol 2,4-cyclodiphosphate synthase"/>
    <property type="match status" value="1"/>
</dbReference>
<evidence type="ECO:0000256" key="1">
    <source>
        <dbReference type="ARBA" id="ARBA00000200"/>
    </source>
</evidence>
<gene>
    <name evidence="7" type="primary">ispF</name>
    <name evidence="10" type="ORF">CALK_0146</name>
</gene>
<dbReference type="PANTHER" id="PTHR43181">
    <property type="entry name" value="2-C-METHYL-D-ERYTHRITOL 2,4-CYCLODIPHOSPHATE SYNTHASE, CHLOROPLASTIC"/>
    <property type="match status" value="1"/>
</dbReference>
<evidence type="ECO:0000256" key="7">
    <source>
        <dbReference type="HAMAP-Rule" id="MF_00107"/>
    </source>
</evidence>
<keyword evidence="5 7" id="KW-0414">Isoprene biosynthesis</keyword>
<evidence type="ECO:0000256" key="4">
    <source>
        <dbReference type="ARBA" id="ARBA00022723"/>
    </source>
</evidence>
<dbReference type="PATRIC" id="fig|1313304.3.peg.137"/>
<comment type="function">
    <text evidence="7">Involved in the biosynthesis of isopentenyl diphosphate (IPP) and dimethylallyl diphosphate (DMAPP), two major building blocks of isoprenoid compounds. Catalyzes the conversion of 4-diphosphocytidyl-2-C-methyl-D-erythritol 2-phosphate (CDP-ME2P) to 2-C-methyl-D-erythritol 2,4-cyclodiphosphate (ME-CPP) with a corresponding release of cytidine 5-monophosphate (CMP).</text>
</comment>
<dbReference type="EC" id="4.6.1.12" evidence="3 7"/>
<dbReference type="HAMAP" id="MF_00107">
    <property type="entry name" value="IspF"/>
    <property type="match status" value="1"/>
</dbReference>
<dbReference type="CDD" id="cd00554">
    <property type="entry name" value="MECDP_synthase"/>
    <property type="match status" value="1"/>
</dbReference>
<protein>
    <recommendedName>
        <fullName evidence="3 7">2-C-methyl-D-erythritol 2,4-cyclodiphosphate synthase</fullName>
        <shortName evidence="7">MECDP-synthase</shortName>
        <shortName evidence="7">MECPP-synthase</shortName>
        <shortName evidence="7">MECPS</shortName>
        <ecNumber evidence="3 7">4.6.1.12</ecNumber>
    </recommendedName>
</protein>
<reference evidence="10 11" key="1">
    <citation type="journal article" date="2013" name="Environ. Microbiol.">
        <title>Genome analysis of Chitinivibrio alkaliphilus gen. nov., sp. nov., a novel extremely haloalkaliphilic anaerobic chitinolytic bacterium from the candidate phylum Termite Group 3.</title>
        <authorList>
            <person name="Sorokin D.Y."/>
            <person name="Gumerov V.M."/>
            <person name="Rakitin A.L."/>
            <person name="Beletsky A.V."/>
            <person name="Damste J.S."/>
            <person name="Muyzer G."/>
            <person name="Mardanov A.V."/>
            <person name="Ravin N.V."/>
        </authorList>
    </citation>
    <scope>NUCLEOTIDE SEQUENCE [LARGE SCALE GENOMIC DNA]</scope>
    <source>
        <strain evidence="10 11">ACht1</strain>
    </source>
</reference>
<dbReference type="InterPro" id="IPR003526">
    <property type="entry name" value="MECDP_synthase"/>
</dbReference>
<proteinExistence type="inferred from homology"/>
<feature type="binding site" evidence="7">
    <location>
        <begin position="9"/>
        <end position="11"/>
    </location>
    <ligand>
        <name>4-CDP-2-C-methyl-D-erythritol 2-phosphate</name>
        <dbReference type="ChEBI" id="CHEBI:57919"/>
    </ligand>
</feature>
<comment type="caution">
    <text evidence="10">The sequence shown here is derived from an EMBL/GenBank/DDBJ whole genome shotgun (WGS) entry which is preliminary data.</text>
</comment>
<dbReference type="SUPFAM" id="SSF69765">
    <property type="entry name" value="IpsF-like"/>
    <property type="match status" value="1"/>
</dbReference>
<evidence type="ECO:0000256" key="8">
    <source>
        <dbReference type="RuleBase" id="RU004395"/>
    </source>
</evidence>
<dbReference type="Pfam" id="PF02542">
    <property type="entry name" value="YgbB"/>
    <property type="match status" value="1"/>
</dbReference>
<accession>U7DAC3</accession>
<feature type="binding site" evidence="7">
    <location>
        <position position="9"/>
    </location>
    <ligand>
        <name>a divalent metal cation</name>
        <dbReference type="ChEBI" id="CHEBI:60240"/>
    </ligand>
</feature>
<sequence>MIKVSIGQDSHRFCQDPNSSRPLILGGVPLPGERGLAGNSDADVVLHALTNAISGITGTPVLGKQADILCLEQNITDSAVYLEYALKQMSSYEISHLSFSIEAKTPKLLPHFPAMKENIARLCGMSPSDIGITATTGEGLSGCGKGRGIQVFVVLTAVQK</sequence>
<comment type="subunit">
    <text evidence="7">Homotrimer.</text>
</comment>
<dbReference type="AlphaFoldDB" id="U7DAC3"/>
<feature type="binding site" evidence="7">
    <location>
        <position position="47"/>
    </location>
    <ligand>
        <name>a divalent metal cation</name>
        <dbReference type="ChEBI" id="CHEBI:60240"/>
    </ligand>
</feature>
<dbReference type="NCBIfam" id="TIGR00151">
    <property type="entry name" value="ispF"/>
    <property type="match status" value="1"/>
</dbReference>
<dbReference type="GO" id="GO:0008685">
    <property type="term" value="F:2-C-methyl-D-erythritol 2,4-cyclodiphosphate synthase activity"/>
    <property type="evidence" value="ECO:0007669"/>
    <property type="project" value="UniProtKB-UniRule"/>
</dbReference>
<feature type="binding site" evidence="7">
    <location>
        <begin position="135"/>
        <end position="138"/>
    </location>
    <ligand>
        <name>4-CDP-2-C-methyl-D-erythritol 2-phosphate</name>
        <dbReference type="ChEBI" id="CHEBI:57919"/>
    </ligand>
</feature>
<comment type="similarity">
    <text evidence="7 8">Belongs to the IspF family.</text>
</comment>
<comment type="pathway">
    <text evidence="2 7">Isoprenoid biosynthesis; isopentenyl diphosphate biosynthesis via DXP pathway; isopentenyl diphosphate from 1-deoxy-D-xylulose 5-phosphate: step 4/6.</text>
</comment>
<dbReference type="PANTHER" id="PTHR43181:SF1">
    <property type="entry name" value="2-C-METHYL-D-ERYTHRITOL 2,4-CYCLODIPHOSPHATE SYNTHASE, CHLOROPLASTIC"/>
    <property type="match status" value="1"/>
</dbReference>
<dbReference type="Proteomes" id="UP000017148">
    <property type="component" value="Unassembled WGS sequence"/>
</dbReference>
<dbReference type="PROSITE" id="PS01350">
    <property type="entry name" value="ISPF"/>
    <property type="match status" value="1"/>
</dbReference>
<comment type="caution">
    <text evidence="7">Lacks conserved residue(s) required for the propagation of feature annotation.</text>
</comment>
<comment type="cofactor">
    <cofactor evidence="7">
        <name>a divalent metal cation</name>
        <dbReference type="ChEBI" id="CHEBI:60240"/>
    </cofactor>
    <text evidence="7">Binds 1 divalent metal cation per subunit.</text>
</comment>
<name>U7DAC3_9BACT</name>
<dbReference type="UniPathway" id="UPA00056">
    <property type="reaction ID" value="UER00095"/>
</dbReference>
<evidence type="ECO:0000256" key="3">
    <source>
        <dbReference type="ARBA" id="ARBA00012579"/>
    </source>
</evidence>
<dbReference type="eggNOG" id="COG0245">
    <property type="taxonomic scope" value="Bacteria"/>
</dbReference>
<evidence type="ECO:0000256" key="5">
    <source>
        <dbReference type="ARBA" id="ARBA00023229"/>
    </source>
</evidence>
<dbReference type="STRING" id="1313304.CALK_0146"/>
<feature type="site" description="Transition state stabilizer" evidence="7">
    <location>
        <position position="39"/>
    </location>
</feature>
<dbReference type="GO" id="GO:0046872">
    <property type="term" value="F:metal ion binding"/>
    <property type="evidence" value="ECO:0007669"/>
    <property type="project" value="UniProtKB-KW"/>
</dbReference>
<keyword evidence="4 7" id="KW-0479">Metal-binding</keyword>
<evidence type="ECO:0000256" key="2">
    <source>
        <dbReference type="ARBA" id="ARBA00004709"/>
    </source>
</evidence>
<feature type="domain" description="2-C-methyl-D-erythritol 2,4-cyclodiphosphate synthase" evidence="9">
    <location>
        <begin position="3"/>
        <end position="156"/>
    </location>
</feature>
<dbReference type="GO" id="GO:0016114">
    <property type="term" value="P:terpenoid biosynthetic process"/>
    <property type="evidence" value="ECO:0007669"/>
    <property type="project" value="InterPro"/>
</dbReference>
<feature type="site" description="Transition state stabilizer" evidence="7">
    <location>
        <position position="136"/>
    </location>
</feature>